<protein>
    <submittedName>
        <fullName evidence="1">Uncharacterized protein</fullName>
    </submittedName>
</protein>
<name>A0ACB0ZH01_MELEN</name>
<dbReference type="EMBL" id="CAVMJV010000035">
    <property type="protein sequence ID" value="CAK5078347.1"/>
    <property type="molecule type" value="Genomic_DNA"/>
</dbReference>
<accession>A0ACB0ZH01</accession>
<comment type="caution">
    <text evidence="1">The sequence shown here is derived from an EMBL/GenBank/DDBJ whole genome shotgun (WGS) entry which is preliminary data.</text>
</comment>
<evidence type="ECO:0000313" key="1">
    <source>
        <dbReference type="EMBL" id="CAK5078347.1"/>
    </source>
</evidence>
<keyword evidence="2" id="KW-1185">Reference proteome</keyword>
<sequence length="67" mass="8084">MDDCFDKLQEILREVSLELVTEKRREFVSEEYLEEVEERKELARQARLEAKERISSKKKSRKGGTYF</sequence>
<dbReference type="Proteomes" id="UP001497535">
    <property type="component" value="Unassembled WGS sequence"/>
</dbReference>
<organism evidence="1 2">
    <name type="scientific">Meloidogyne enterolobii</name>
    <name type="common">Root-knot nematode worm</name>
    <name type="synonym">Meloidogyne mayaguensis</name>
    <dbReference type="NCBI Taxonomy" id="390850"/>
    <lineage>
        <taxon>Eukaryota</taxon>
        <taxon>Metazoa</taxon>
        <taxon>Ecdysozoa</taxon>
        <taxon>Nematoda</taxon>
        <taxon>Chromadorea</taxon>
        <taxon>Rhabditida</taxon>
        <taxon>Tylenchina</taxon>
        <taxon>Tylenchomorpha</taxon>
        <taxon>Tylenchoidea</taxon>
        <taxon>Meloidogynidae</taxon>
        <taxon>Meloidogyninae</taxon>
        <taxon>Meloidogyne</taxon>
    </lineage>
</organism>
<evidence type="ECO:0000313" key="2">
    <source>
        <dbReference type="Proteomes" id="UP001497535"/>
    </source>
</evidence>
<reference evidence="1" key="1">
    <citation type="submission" date="2023-11" db="EMBL/GenBank/DDBJ databases">
        <authorList>
            <person name="Poullet M."/>
        </authorList>
    </citation>
    <scope>NUCLEOTIDE SEQUENCE</scope>
    <source>
        <strain evidence="1">E1834</strain>
    </source>
</reference>
<gene>
    <name evidence="1" type="ORF">MENTE1834_LOCUS25398</name>
</gene>
<proteinExistence type="predicted"/>